<organism evidence="1 2">
    <name type="scientific">Cynara cardunculus var. scolymus</name>
    <name type="common">Globe artichoke</name>
    <name type="synonym">Cynara scolymus</name>
    <dbReference type="NCBI Taxonomy" id="59895"/>
    <lineage>
        <taxon>Eukaryota</taxon>
        <taxon>Viridiplantae</taxon>
        <taxon>Streptophyta</taxon>
        <taxon>Embryophyta</taxon>
        <taxon>Tracheophyta</taxon>
        <taxon>Spermatophyta</taxon>
        <taxon>Magnoliopsida</taxon>
        <taxon>eudicotyledons</taxon>
        <taxon>Gunneridae</taxon>
        <taxon>Pentapetalae</taxon>
        <taxon>asterids</taxon>
        <taxon>campanulids</taxon>
        <taxon>Asterales</taxon>
        <taxon>Asteraceae</taxon>
        <taxon>Carduoideae</taxon>
        <taxon>Cardueae</taxon>
        <taxon>Carduinae</taxon>
        <taxon>Cynara</taxon>
    </lineage>
</organism>
<dbReference type="EMBL" id="LEKV01003886">
    <property type="protein sequence ID" value="KVH97017.1"/>
    <property type="molecule type" value="Genomic_DNA"/>
</dbReference>
<keyword evidence="2" id="KW-1185">Reference proteome</keyword>
<gene>
    <name evidence="1" type="ORF">Ccrd_000888</name>
</gene>
<reference evidence="1 2" key="1">
    <citation type="journal article" date="2016" name="Sci. Rep.">
        <title>The genome sequence of the outbreeding globe artichoke constructed de novo incorporating a phase-aware low-pass sequencing strategy of F1 progeny.</title>
        <authorList>
            <person name="Scaglione D."/>
            <person name="Reyes-Chin-Wo S."/>
            <person name="Acquadro A."/>
            <person name="Froenicke L."/>
            <person name="Portis E."/>
            <person name="Beitel C."/>
            <person name="Tirone M."/>
            <person name="Mauro R."/>
            <person name="Lo Monaco A."/>
            <person name="Mauromicale G."/>
            <person name="Faccioli P."/>
            <person name="Cattivelli L."/>
            <person name="Rieseberg L."/>
            <person name="Michelmore R."/>
            <person name="Lanteri S."/>
        </authorList>
    </citation>
    <scope>NUCLEOTIDE SEQUENCE [LARGE SCALE GENOMIC DNA]</scope>
    <source>
        <strain evidence="1">2C</strain>
    </source>
</reference>
<evidence type="ECO:0000313" key="2">
    <source>
        <dbReference type="Proteomes" id="UP000243975"/>
    </source>
</evidence>
<evidence type="ECO:0000313" key="1">
    <source>
        <dbReference type="EMBL" id="KVH97017.1"/>
    </source>
</evidence>
<dbReference type="AlphaFoldDB" id="A0A118JY16"/>
<comment type="caution">
    <text evidence="1">The sequence shown here is derived from an EMBL/GenBank/DDBJ whole genome shotgun (WGS) entry which is preliminary data.</text>
</comment>
<proteinExistence type="predicted"/>
<sequence>MVVFANLPQHSEGNVEYRGRGMLLWWMAYPASLIGVYQPSLHTQCFRFKRQKTWCLAEAYKVSRDRAPRSKWDIYFHFFDAQATKGNFEIVFNPFTHPNYFNVHIFLAEISQKRVGNRQLSSVKSFP</sequence>
<dbReference type="Gramene" id="KVH97017">
    <property type="protein sequence ID" value="KVH97017"/>
    <property type="gene ID" value="Ccrd_000888"/>
</dbReference>
<name>A0A118JY16_CYNCS</name>
<accession>A0A118JY16</accession>
<protein>
    <submittedName>
        <fullName evidence="1">Uncharacterized protein</fullName>
    </submittedName>
</protein>
<dbReference type="Proteomes" id="UP000243975">
    <property type="component" value="Unassembled WGS sequence"/>
</dbReference>